<protein>
    <submittedName>
        <fullName evidence="2">Uncharacterized protein</fullName>
    </submittedName>
</protein>
<evidence type="ECO:0000313" key="2">
    <source>
        <dbReference type="EMBL" id="MTG99510.1"/>
    </source>
</evidence>
<feature type="chain" id="PRO_5026034339" evidence="1">
    <location>
        <begin position="23"/>
        <end position="306"/>
    </location>
</feature>
<dbReference type="EMBL" id="WMJX01000115">
    <property type="protein sequence ID" value="MTG99510.1"/>
    <property type="molecule type" value="Genomic_DNA"/>
</dbReference>
<sequence length="306" mass="33884">MKKILSLILIALVCFMSVSCSSDDSNNDNTTNEIQLIIQASNYNVKVGESVVFTVKANDKKVNDAKIYMDHQEIGYTKIFDKPGRYNVIAKREGMIDSELITVVVLDVDTPAVNFISVGSKTYNIASSFTRLYAETVQYEGENLVRVYELETSTGLVKFCRYVVEVRTSDFEVNSDKSIKGALSRIYKIVLQNGDSNELIYPGVPGAEEIDINGFIVSESGNVEFKDDAIELLDIKLKAFRDESGKVSIDIKAADNSVNYAGSISSMYAIDTSKDDRSKHLKGNTSLTEFSFDEQLSCIPVLSKGK</sequence>
<dbReference type="Proteomes" id="UP000438760">
    <property type="component" value="Unassembled WGS sequence"/>
</dbReference>
<organism evidence="2 3">
    <name type="scientific">Myroides albus</name>
    <dbReference type="NCBI Taxonomy" id="2562892"/>
    <lineage>
        <taxon>Bacteria</taxon>
        <taxon>Pseudomonadati</taxon>
        <taxon>Bacteroidota</taxon>
        <taxon>Flavobacteriia</taxon>
        <taxon>Flavobacteriales</taxon>
        <taxon>Flavobacteriaceae</taxon>
        <taxon>Myroides</taxon>
    </lineage>
</organism>
<evidence type="ECO:0000256" key="1">
    <source>
        <dbReference type="SAM" id="SignalP"/>
    </source>
</evidence>
<reference evidence="2 3" key="1">
    <citation type="submission" date="2019-11" db="EMBL/GenBank/DDBJ databases">
        <title>Genome of Strain BIT-d1.</title>
        <authorList>
            <person name="Yang Y."/>
        </authorList>
    </citation>
    <scope>NUCLEOTIDE SEQUENCE [LARGE SCALE GENOMIC DNA]</scope>
    <source>
        <strain evidence="2 3">BIT-d1</strain>
    </source>
</reference>
<accession>A0A6I3LQA3</accession>
<dbReference type="PROSITE" id="PS51257">
    <property type="entry name" value="PROKAR_LIPOPROTEIN"/>
    <property type="match status" value="1"/>
</dbReference>
<gene>
    <name evidence="2" type="ORF">GJV76_15545</name>
</gene>
<dbReference type="RefSeq" id="WP_155093490.1">
    <property type="nucleotide sequence ID" value="NZ_WMJX01000115.1"/>
</dbReference>
<evidence type="ECO:0000313" key="3">
    <source>
        <dbReference type="Proteomes" id="UP000438760"/>
    </source>
</evidence>
<feature type="signal peptide" evidence="1">
    <location>
        <begin position="1"/>
        <end position="22"/>
    </location>
</feature>
<name>A0A6I3LQA3_9FLAO</name>
<keyword evidence="3" id="KW-1185">Reference proteome</keyword>
<dbReference type="AlphaFoldDB" id="A0A6I3LQA3"/>
<keyword evidence="1" id="KW-0732">Signal</keyword>
<proteinExistence type="predicted"/>
<comment type="caution">
    <text evidence="2">The sequence shown here is derived from an EMBL/GenBank/DDBJ whole genome shotgun (WGS) entry which is preliminary data.</text>
</comment>